<dbReference type="PROSITE" id="PS51257">
    <property type="entry name" value="PROKAR_LIPOPROTEIN"/>
    <property type="match status" value="1"/>
</dbReference>
<evidence type="ECO:0000313" key="3">
    <source>
        <dbReference type="EMBL" id="MFA9192697.1"/>
    </source>
</evidence>
<evidence type="ECO:0008006" key="5">
    <source>
        <dbReference type="Google" id="ProtNLM"/>
    </source>
</evidence>
<sequence>MTKQLKISKTVFLLGVAMFVVATAFVSCKPATQEEIEAKENLKEANEEYIEAKKAATTEEWKAFKNSGDSIINKNNERIAELKLKMKNTGESIDAKYEKNIEALEQKNKDLKSKMETYKNDANADWQSFKREINHDINEVGEAFKNLGVDNKN</sequence>
<feature type="signal peptide" evidence="2">
    <location>
        <begin position="1"/>
        <end position="24"/>
    </location>
</feature>
<gene>
    <name evidence="3" type="ORF">AAGV28_15065</name>
</gene>
<evidence type="ECO:0000256" key="1">
    <source>
        <dbReference type="SAM" id="Coils"/>
    </source>
</evidence>
<accession>A0ABV4TH45</accession>
<keyword evidence="4" id="KW-1185">Reference proteome</keyword>
<evidence type="ECO:0000256" key="2">
    <source>
        <dbReference type="SAM" id="SignalP"/>
    </source>
</evidence>
<feature type="coiled-coil region" evidence="1">
    <location>
        <begin position="94"/>
        <end position="121"/>
    </location>
</feature>
<evidence type="ECO:0000313" key="4">
    <source>
        <dbReference type="Proteomes" id="UP001574169"/>
    </source>
</evidence>
<proteinExistence type="predicted"/>
<organism evidence="3 4">
    <name type="scientific">Flavobacterium zubiriense</name>
    <dbReference type="NCBI Taxonomy" id="3138075"/>
    <lineage>
        <taxon>Bacteria</taxon>
        <taxon>Pseudomonadati</taxon>
        <taxon>Bacteroidota</taxon>
        <taxon>Flavobacteriia</taxon>
        <taxon>Flavobacteriales</taxon>
        <taxon>Flavobacteriaceae</taxon>
        <taxon>Flavobacterium</taxon>
    </lineage>
</organism>
<dbReference type="Proteomes" id="UP001574169">
    <property type="component" value="Unassembled WGS sequence"/>
</dbReference>
<protein>
    <recommendedName>
        <fullName evidence="5">Lipoprotein</fullName>
    </recommendedName>
</protein>
<feature type="coiled-coil region" evidence="1">
    <location>
        <begin position="32"/>
        <end position="59"/>
    </location>
</feature>
<keyword evidence="2" id="KW-0732">Signal</keyword>
<keyword evidence="1" id="KW-0175">Coiled coil</keyword>
<feature type="chain" id="PRO_5045729445" description="Lipoprotein" evidence="2">
    <location>
        <begin position="25"/>
        <end position="153"/>
    </location>
</feature>
<dbReference type="RefSeq" id="WP_373407585.1">
    <property type="nucleotide sequence ID" value="NZ_JBCFQL010000019.1"/>
</dbReference>
<dbReference type="EMBL" id="JBCFQL010000019">
    <property type="protein sequence ID" value="MFA9192697.1"/>
    <property type="molecule type" value="Genomic_DNA"/>
</dbReference>
<comment type="caution">
    <text evidence="3">The sequence shown here is derived from an EMBL/GenBank/DDBJ whole genome shotgun (WGS) entry which is preliminary data.</text>
</comment>
<reference evidence="3 4" key="1">
    <citation type="submission" date="2024-04" db="EMBL/GenBank/DDBJ databases">
        <title>New Clade of Flavobacterium.</title>
        <authorList>
            <person name="Matos L."/>
            <person name="Proenca D.N."/>
            <person name="Fransisco R.M."/>
            <person name="Chung A.P."/>
            <person name="Maccario L."/>
            <person name="Sorensen S.J."/>
            <person name="Morais P.V."/>
        </authorList>
    </citation>
    <scope>NUCLEOTIDE SEQUENCE [LARGE SCALE GENOMIC DNA]</scope>
    <source>
        <strain evidence="3 4">FZUC8N2.13</strain>
    </source>
</reference>
<name>A0ABV4TH45_9FLAO</name>